<evidence type="ECO:0000313" key="1">
    <source>
        <dbReference type="EMBL" id="JAD72960.1"/>
    </source>
</evidence>
<reference evidence="1" key="1">
    <citation type="submission" date="2014-09" db="EMBL/GenBank/DDBJ databases">
        <authorList>
            <person name="Magalhaes I.L.F."/>
            <person name="Oliveira U."/>
            <person name="Santos F.R."/>
            <person name="Vidigal T.H.D.A."/>
            <person name="Brescovit A.D."/>
            <person name="Santos A.J."/>
        </authorList>
    </citation>
    <scope>NUCLEOTIDE SEQUENCE</scope>
    <source>
        <tissue evidence="1">Shoot tissue taken approximately 20 cm above the soil surface</tissue>
    </source>
</reference>
<dbReference type="AlphaFoldDB" id="A0A0A9CHT7"/>
<proteinExistence type="predicted"/>
<sequence length="28" mass="3158">MDSMFEGHLAHVAHRTLLVFNYCAPALL</sequence>
<protein>
    <submittedName>
        <fullName evidence="1">Uncharacterized protein</fullName>
    </submittedName>
</protein>
<accession>A0A0A9CHT7</accession>
<name>A0A0A9CHT7_ARUDO</name>
<organism evidence="1">
    <name type="scientific">Arundo donax</name>
    <name type="common">Giant reed</name>
    <name type="synonym">Donax arundinaceus</name>
    <dbReference type="NCBI Taxonomy" id="35708"/>
    <lineage>
        <taxon>Eukaryota</taxon>
        <taxon>Viridiplantae</taxon>
        <taxon>Streptophyta</taxon>
        <taxon>Embryophyta</taxon>
        <taxon>Tracheophyta</taxon>
        <taxon>Spermatophyta</taxon>
        <taxon>Magnoliopsida</taxon>
        <taxon>Liliopsida</taxon>
        <taxon>Poales</taxon>
        <taxon>Poaceae</taxon>
        <taxon>PACMAD clade</taxon>
        <taxon>Arundinoideae</taxon>
        <taxon>Arundineae</taxon>
        <taxon>Arundo</taxon>
    </lineage>
</organism>
<reference evidence="1" key="2">
    <citation type="journal article" date="2015" name="Data Brief">
        <title>Shoot transcriptome of the giant reed, Arundo donax.</title>
        <authorList>
            <person name="Barrero R.A."/>
            <person name="Guerrero F.D."/>
            <person name="Moolhuijzen P."/>
            <person name="Goolsby J.A."/>
            <person name="Tidwell J."/>
            <person name="Bellgard S.E."/>
            <person name="Bellgard M.I."/>
        </authorList>
    </citation>
    <scope>NUCLEOTIDE SEQUENCE</scope>
    <source>
        <tissue evidence="1">Shoot tissue taken approximately 20 cm above the soil surface</tissue>
    </source>
</reference>
<dbReference type="EMBL" id="GBRH01224935">
    <property type="protein sequence ID" value="JAD72960.1"/>
    <property type="molecule type" value="Transcribed_RNA"/>
</dbReference>